<dbReference type="InterPro" id="IPR052156">
    <property type="entry name" value="BCAA_Transport_ATP-bd_LivF"/>
</dbReference>
<gene>
    <name evidence="7" type="ORF">ACFOOQ_20860</name>
</gene>
<reference evidence="8" key="1">
    <citation type="journal article" date="2019" name="Int. J. Syst. Evol. Microbiol.">
        <title>The Global Catalogue of Microorganisms (GCM) 10K type strain sequencing project: providing services to taxonomists for standard genome sequencing and annotation.</title>
        <authorList>
            <consortium name="The Broad Institute Genomics Platform"/>
            <consortium name="The Broad Institute Genome Sequencing Center for Infectious Disease"/>
            <person name="Wu L."/>
            <person name="Ma J."/>
        </authorList>
    </citation>
    <scope>NUCLEOTIDE SEQUENCE [LARGE SCALE GENOMIC DNA]</scope>
    <source>
        <strain evidence="8">KCTC 42182</strain>
    </source>
</reference>
<sequence length="234" mass="25057">MLELKNVSAGYGAVPALRQVSLKVRTGEVVALVGPNGAGKTTVLRTISALLKPTSGEISFNGMVLGGRKPADIIKAGIAHCPEERKVWPHMTIEENLELGAYIMPKASLVKRKLDEVYADFPVLLERRSELAGRLSGGQQQMLAIGRAMMSDPKLIMFDEPSLGLSPLLMQQVGNIIKTVHAKGVSVLLVEQNVEMALMLANRAYVVGTGQIVAEDDARAMLGNPSLLKAYLGG</sequence>
<evidence type="ECO:0000256" key="3">
    <source>
        <dbReference type="ARBA" id="ARBA00022741"/>
    </source>
</evidence>
<dbReference type="PANTHER" id="PTHR43820">
    <property type="entry name" value="HIGH-AFFINITY BRANCHED-CHAIN AMINO ACID TRANSPORT ATP-BINDING PROTEIN LIVF"/>
    <property type="match status" value="1"/>
</dbReference>
<keyword evidence="8" id="KW-1185">Reference proteome</keyword>
<comment type="similarity">
    <text evidence="1">Belongs to the ABC transporter superfamily.</text>
</comment>
<dbReference type="PROSITE" id="PS00211">
    <property type="entry name" value="ABC_TRANSPORTER_1"/>
    <property type="match status" value="1"/>
</dbReference>
<dbReference type="SUPFAM" id="SSF52540">
    <property type="entry name" value="P-loop containing nucleoside triphosphate hydrolases"/>
    <property type="match status" value="1"/>
</dbReference>
<comment type="caution">
    <text evidence="7">The sequence shown here is derived from an EMBL/GenBank/DDBJ whole genome shotgun (WGS) entry which is preliminary data.</text>
</comment>
<evidence type="ECO:0000256" key="1">
    <source>
        <dbReference type="ARBA" id="ARBA00005417"/>
    </source>
</evidence>
<dbReference type="InterPro" id="IPR003593">
    <property type="entry name" value="AAA+_ATPase"/>
</dbReference>
<evidence type="ECO:0000259" key="6">
    <source>
        <dbReference type="PROSITE" id="PS50893"/>
    </source>
</evidence>
<keyword evidence="4 7" id="KW-0067">ATP-binding</keyword>
<dbReference type="InterPro" id="IPR027417">
    <property type="entry name" value="P-loop_NTPase"/>
</dbReference>
<keyword evidence="5" id="KW-0029">Amino-acid transport</keyword>
<dbReference type="Proteomes" id="UP001595711">
    <property type="component" value="Unassembled WGS sequence"/>
</dbReference>
<keyword evidence="2" id="KW-0813">Transport</keyword>
<dbReference type="GO" id="GO:0005524">
    <property type="term" value="F:ATP binding"/>
    <property type="evidence" value="ECO:0007669"/>
    <property type="project" value="UniProtKB-KW"/>
</dbReference>
<dbReference type="Pfam" id="PF00005">
    <property type="entry name" value="ABC_tran"/>
    <property type="match status" value="1"/>
</dbReference>
<dbReference type="EMBL" id="JBHRYJ010000006">
    <property type="protein sequence ID" value="MFC3678017.1"/>
    <property type="molecule type" value="Genomic_DNA"/>
</dbReference>
<name>A0ABV7VLR9_9PROT</name>
<feature type="domain" description="ABC transporter" evidence="6">
    <location>
        <begin position="2"/>
        <end position="234"/>
    </location>
</feature>
<dbReference type="SMART" id="SM00382">
    <property type="entry name" value="AAA"/>
    <property type="match status" value="1"/>
</dbReference>
<evidence type="ECO:0000313" key="7">
    <source>
        <dbReference type="EMBL" id="MFC3678017.1"/>
    </source>
</evidence>
<dbReference type="RefSeq" id="WP_379729653.1">
    <property type="nucleotide sequence ID" value="NZ_JBHRYJ010000006.1"/>
</dbReference>
<protein>
    <submittedName>
        <fullName evidence="7">ABC transporter ATP-binding protein</fullName>
    </submittedName>
</protein>
<dbReference type="InterPro" id="IPR017871">
    <property type="entry name" value="ABC_transporter-like_CS"/>
</dbReference>
<dbReference type="InterPro" id="IPR003439">
    <property type="entry name" value="ABC_transporter-like_ATP-bd"/>
</dbReference>
<evidence type="ECO:0000256" key="5">
    <source>
        <dbReference type="ARBA" id="ARBA00022970"/>
    </source>
</evidence>
<dbReference type="PROSITE" id="PS50893">
    <property type="entry name" value="ABC_TRANSPORTER_2"/>
    <property type="match status" value="1"/>
</dbReference>
<evidence type="ECO:0000256" key="2">
    <source>
        <dbReference type="ARBA" id="ARBA00022448"/>
    </source>
</evidence>
<organism evidence="7 8">
    <name type="scientific">Ferrovibrio xuzhouensis</name>
    <dbReference type="NCBI Taxonomy" id="1576914"/>
    <lineage>
        <taxon>Bacteria</taxon>
        <taxon>Pseudomonadati</taxon>
        <taxon>Pseudomonadota</taxon>
        <taxon>Alphaproteobacteria</taxon>
        <taxon>Rhodospirillales</taxon>
        <taxon>Rhodospirillaceae</taxon>
        <taxon>Ferrovibrio</taxon>
    </lineage>
</organism>
<dbReference type="Gene3D" id="3.40.50.300">
    <property type="entry name" value="P-loop containing nucleotide triphosphate hydrolases"/>
    <property type="match status" value="1"/>
</dbReference>
<accession>A0ABV7VLR9</accession>
<evidence type="ECO:0000313" key="8">
    <source>
        <dbReference type="Proteomes" id="UP001595711"/>
    </source>
</evidence>
<dbReference type="PANTHER" id="PTHR43820:SF4">
    <property type="entry name" value="HIGH-AFFINITY BRANCHED-CHAIN AMINO ACID TRANSPORT ATP-BINDING PROTEIN LIVF"/>
    <property type="match status" value="1"/>
</dbReference>
<keyword evidence="3" id="KW-0547">Nucleotide-binding</keyword>
<dbReference type="CDD" id="cd03224">
    <property type="entry name" value="ABC_TM1139_LivF_branched"/>
    <property type="match status" value="1"/>
</dbReference>
<proteinExistence type="inferred from homology"/>
<evidence type="ECO:0000256" key="4">
    <source>
        <dbReference type="ARBA" id="ARBA00022840"/>
    </source>
</evidence>